<evidence type="ECO:0000313" key="1">
    <source>
        <dbReference type="EMBL" id="CAI4011861.1"/>
    </source>
</evidence>
<reference evidence="1" key="1">
    <citation type="submission" date="2022-10" db="EMBL/GenBank/DDBJ databases">
        <authorList>
            <person name="Chen Y."/>
            <person name="Dougan E. K."/>
            <person name="Chan C."/>
            <person name="Rhodes N."/>
            <person name="Thang M."/>
        </authorList>
    </citation>
    <scope>NUCLEOTIDE SEQUENCE</scope>
</reference>
<dbReference type="EMBL" id="CAMXCT010005257">
    <property type="protein sequence ID" value="CAI4011861.1"/>
    <property type="molecule type" value="Genomic_DNA"/>
</dbReference>
<protein>
    <submittedName>
        <fullName evidence="1">Uncharacterized protein</fullName>
    </submittedName>
</protein>
<dbReference type="AlphaFoldDB" id="A0A9P1GFB9"/>
<evidence type="ECO:0000313" key="3">
    <source>
        <dbReference type="Proteomes" id="UP001152797"/>
    </source>
</evidence>
<proteinExistence type="predicted"/>
<sequence>MFETELVELRGTSLKERSRLSQHLADMEKTTHDKLEDLREEEIANTSSSTPCSCETATSWFKIFMKEKGFQESCADCSAQPLSEEFGRCLAAREGASSASSSKGKESIWWHWGPRFVELA</sequence>
<dbReference type="EMBL" id="CAMXCT030005257">
    <property type="protein sequence ID" value="CAL4799173.1"/>
    <property type="molecule type" value="Genomic_DNA"/>
</dbReference>
<dbReference type="Proteomes" id="UP001152797">
    <property type="component" value="Unassembled WGS sequence"/>
</dbReference>
<dbReference type="EMBL" id="CAMXCT020005257">
    <property type="protein sequence ID" value="CAL1165236.1"/>
    <property type="molecule type" value="Genomic_DNA"/>
</dbReference>
<evidence type="ECO:0000313" key="2">
    <source>
        <dbReference type="EMBL" id="CAL4799173.1"/>
    </source>
</evidence>
<keyword evidence="3" id="KW-1185">Reference proteome</keyword>
<reference evidence="2 3" key="2">
    <citation type="submission" date="2024-05" db="EMBL/GenBank/DDBJ databases">
        <authorList>
            <person name="Chen Y."/>
            <person name="Shah S."/>
            <person name="Dougan E. K."/>
            <person name="Thang M."/>
            <person name="Chan C."/>
        </authorList>
    </citation>
    <scope>NUCLEOTIDE SEQUENCE [LARGE SCALE GENOMIC DNA]</scope>
</reference>
<comment type="caution">
    <text evidence="1">The sequence shown here is derived from an EMBL/GenBank/DDBJ whole genome shotgun (WGS) entry which is preliminary data.</text>
</comment>
<gene>
    <name evidence="1" type="ORF">C1SCF055_LOCUS36983</name>
</gene>
<name>A0A9P1GFB9_9DINO</name>
<accession>A0A9P1GFB9</accession>
<organism evidence="1">
    <name type="scientific">Cladocopium goreaui</name>
    <dbReference type="NCBI Taxonomy" id="2562237"/>
    <lineage>
        <taxon>Eukaryota</taxon>
        <taxon>Sar</taxon>
        <taxon>Alveolata</taxon>
        <taxon>Dinophyceae</taxon>
        <taxon>Suessiales</taxon>
        <taxon>Symbiodiniaceae</taxon>
        <taxon>Cladocopium</taxon>
    </lineage>
</organism>